<dbReference type="PROSITE" id="PS50088">
    <property type="entry name" value="ANK_REPEAT"/>
    <property type="match status" value="2"/>
</dbReference>
<keyword evidence="1" id="KW-0677">Repeat</keyword>
<dbReference type="GO" id="GO:0008285">
    <property type="term" value="P:negative regulation of cell population proliferation"/>
    <property type="evidence" value="ECO:0007669"/>
    <property type="project" value="TreeGrafter"/>
</dbReference>
<proteinExistence type="predicted"/>
<dbReference type="GO" id="GO:0005634">
    <property type="term" value="C:nucleus"/>
    <property type="evidence" value="ECO:0007669"/>
    <property type="project" value="TreeGrafter"/>
</dbReference>
<dbReference type="Gene3D" id="1.25.40.20">
    <property type="entry name" value="Ankyrin repeat-containing domain"/>
    <property type="match status" value="1"/>
</dbReference>
<dbReference type="InterPro" id="IPR050776">
    <property type="entry name" value="Ank_Repeat/CDKN_Inhibitor"/>
</dbReference>
<evidence type="ECO:0000313" key="5">
    <source>
        <dbReference type="RefSeq" id="XP_017322541.1"/>
    </source>
</evidence>
<dbReference type="GeneID" id="108265004"/>
<dbReference type="SUPFAM" id="SSF48403">
    <property type="entry name" value="Ankyrin repeat"/>
    <property type="match status" value="1"/>
</dbReference>
<evidence type="ECO:0000256" key="2">
    <source>
        <dbReference type="ARBA" id="ARBA00023043"/>
    </source>
</evidence>
<keyword evidence="2 3" id="KW-0040">ANK repeat</keyword>
<evidence type="ECO:0000313" key="4">
    <source>
        <dbReference type="Proteomes" id="UP000221080"/>
    </source>
</evidence>
<dbReference type="OrthoDB" id="163438at2759"/>
<dbReference type="Pfam" id="PF12796">
    <property type="entry name" value="Ank_2"/>
    <property type="match status" value="1"/>
</dbReference>
<dbReference type="CTD" id="1031"/>
<dbReference type="PANTHER" id="PTHR24201:SF9">
    <property type="entry name" value="CYCLIN-DEPENDENT KINASE 4 INHIBITOR C"/>
    <property type="match status" value="1"/>
</dbReference>
<feature type="repeat" description="ANK" evidence="3">
    <location>
        <begin position="71"/>
        <end position="103"/>
    </location>
</feature>
<organism evidence="4 5">
    <name type="scientific">Ictalurus punctatus</name>
    <name type="common">Channel catfish</name>
    <name type="synonym">Silurus punctatus</name>
    <dbReference type="NCBI Taxonomy" id="7998"/>
    <lineage>
        <taxon>Eukaryota</taxon>
        <taxon>Metazoa</taxon>
        <taxon>Chordata</taxon>
        <taxon>Craniata</taxon>
        <taxon>Vertebrata</taxon>
        <taxon>Euteleostomi</taxon>
        <taxon>Actinopterygii</taxon>
        <taxon>Neopterygii</taxon>
        <taxon>Teleostei</taxon>
        <taxon>Ostariophysi</taxon>
        <taxon>Siluriformes</taxon>
        <taxon>Ictaluridae</taxon>
        <taxon>Ictalurus</taxon>
    </lineage>
</organism>
<dbReference type="SMART" id="SM00248">
    <property type="entry name" value="ANK"/>
    <property type="match status" value="5"/>
</dbReference>
<protein>
    <submittedName>
        <fullName evidence="5">Cyclin-dependent kinase 4 inhibitor C</fullName>
    </submittedName>
</protein>
<gene>
    <name evidence="5" type="primary">cdkn2c</name>
</gene>
<dbReference type="KEGG" id="ipu:108265004"/>
<dbReference type="GO" id="GO:0005737">
    <property type="term" value="C:cytoplasm"/>
    <property type="evidence" value="ECO:0007669"/>
    <property type="project" value="TreeGrafter"/>
</dbReference>
<dbReference type="Proteomes" id="UP000221080">
    <property type="component" value="Chromosome 5"/>
</dbReference>
<dbReference type="InterPro" id="IPR002110">
    <property type="entry name" value="Ankyrin_rpt"/>
</dbReference>
<dbReference type="PANTHER" id="PTHR24201">
    <property type="entry name" value="ANK_REP_REGION DOMAIN-CONTAINING PROTEIN"/>
    <property type="match status" value="1"/>
</dbReference>
<reference evidence="5" key="2">
    <citation type="submission" date="2025-08" db="UniProtKB">
        <authorList>
            <consortium name="RefSeq"/>
        </authorList>
    </citation>
    <scope>IDENTIFICATION</scope>
    <source>
        <tissue evidence="5">Blood</tissue>
    </source>
</reference>
<reference evidence="4" key="1">
    <citation type="journal article" date="2016" name="Nat. Commun.">
        <title>The channel catfish genome sequence provides insights into the evolution of scale formation in teleosts.</title>
        <authorList>
            <person name="Liu Z."/>
            <person name="Liu S."/>
            <person name="Yao J."/>
            <person name="Bao L."/>
            <person name="Zhang J."/>
            <person name="Li Y."/>
            <person name="Jiang C."/>
            <person name="Sun L."/>
            <person name="Wang R."/>
            <person name="Zhang Y."/>
            <person name="Zhou T."/>
            <person name="Zeng Q."/>
            <person name="Fu Q."/>
            <person name="Gao S."/>
            <person name="Li N."/>
            <person name="Koren S."/>
            <person name="Jiang Y."/>
            <person name="Zimin A."/>
            <person name="Xu P."/>
            <person name="Phillippy A.M."/>
            <person name="Geng X."/>
            <person name="Song L."/>
            <person name="Sun F."/>
            <person name="Li C."/>
            <person name="Wang X."/>
            <person name="Chen A."/>
            <person name="Jin Y."/>
            <person name="Yuan Z."/>
            <person name="Yang Y."/>
            <person name="Tan S."/>
            <person name="Peatman E."/>
            <person name="Lu J."/>
            <person name="Qin Z."/>
            <person name="Dunham R."/>
            <person name="Li Z."/>
            <person name="Sonstegard T."/>
            <person name="Feng J."/>
            <person name="Danzmann R.G."/>
            <person name="Schroeder S."/>
            <person name="Scheffler B."/>
            <person name="Duke M.V."/>
            <person name="Ballard L."/>
            <person name="Kucuktas H."/>
            <person name="Kaltenboeck L."/>
            <person name="Liu H."/>
            <person name="Armbruster J."/>
            <person name="Xie Y."/>
            <person name="Kirby M.L."/>
            <person name="Tian Y."/>
            <person name="Flanagan M.E."/>
            <person name="Mu W."/>
            <person name="Waldbieser G.C."/>
        </authorList>
    </citation>
    <scope>NUCLEOTIDE SEQUENCE [LARGE SCALE GENOMIC DNA]</scope>
    <source>
        <strain evidence="4">SDA103</strain>
    </source>
</reference>
<sequence>MAEAPDVNRLSTAAVRGDLRETEKILESNINVNAKNKFGRTPLQVVKLGCPFVAEALLRAGADPNVPDPSGGLTVTHDAARDGHADTLQVLLSYGADVSLQDDAGNLPLHLAAREGHQPAVELLAPRTAHPFQPNHAGLTPLQLASQHHRDDTARWLENYRHVPSQSE</sequence>
<dbReference type="GO" id="GO:2000045">
    <property type="term" value="P:regulation of G1/S transition of mitotic cell cycle"/>
    <property type="evidence" value="ECO:0007669"/>
    <property type="project" value="TreeGrafter"/>
</dbReference>
<keyword evidence="4" id="KW-1185">Reference proteome</keyword>
<accession>A0A2D0QXR1</accession>
<dbReference type="GO" id="GO:0019901">
    <property type="term" value="F:protein kinase binding"/>
    <property type="evidence" value="ECO:0007669"/>
    <property type="project" value="TreeGrafter"/>
</dbReference>
<dbReference type="GO" id="GO:0004861">
    <property type="term" value="F:cyclin-dependent protein serine/threonine kinase inhibitor activity"/>
    <property type="evidence" value="ECO:0007669"/>
    <property type="project" value="TreeGrafter"/>
</dbReference>
<dbReference type="Pfam" id="PF00023">
    <property type="entry name" value="Ank"/>
    <property type="match status" value="1"/>
</dbReference>
<feature type="repeat" description="ANK" evidence="3">
    <location>
        <begin position="104"/>
        <end position="136"/>
    </location>
</feature>
<dbReference type="PROSITE" id="PS50297">
    <property type="entry name" value="ANK_REP_REGION"/>
    <property type="match status" value="2"/>
</dbReference>
<dbReference type="STRING" id="7998.ENSIPUP00000002046"/>
<dbReference type="InterPro" id="IPR036770">
    <property type="entry name" value="Ankyrin_rpt-contain_sf"/>
</dbReference>
<dbReference type="AlphaFoldDB" id="A0A2D0QXR1"/>
<dbReference type="OMA" id="MAEPLGN"/>
<evidence type="ECO:0000256" key="3">
    <source>
        <dbReference type="PROSITE-ProRule" id="PRU00023"/>
    </source>
</evidence>
<dbReference type="RefSeq" id="XP_017322541.1">
    <property type="nucleotide sequence ID" value="XM_017467052.3"/>
</dbReference>
<name>A0A2D0QXR1_ICTPU</name>
<evidence type="ECO:0000256" key="1">
    <source>
        <dbReference type="ARBA" id="ARBA00022737"/>
    </source>
</evidence>